<dbReference type="EMBL" id="JAUKUD010000003">
    <property type="protein sequence ID" value="KAK0749155.1"/>
    <property type="molecule type" value="Genomic_DNA"/>
</dbReference>
<organism evidence="1 2">
    <name type="scientific">Schizothecium vesticola</name>
    <dbReference type="NCBI Taxonomy" id="314040"/>
    <lineage>
        <taxon>Eukaryota</taxon>
        <taxon>Fungi</taxon>
        <taxon>Dikarya</taxon>
        <taxon>Ascomycota</taxon>
        <taxon>Pezizomycotina</taxon>
        <taxon>Sordariomycetes</taxon>
        <taxon>Sordariomycetidae</taxon>
        <taxon>Sordariales</taxon>
        <taxon>Schizotheciaceae</taxon>
        <taxon>Schizothecium</taxon>
    </lineage>
</organism>
<proteinExistence type="predicted"/>
<reference evidence="1" key="1">
    <citation type="submission" date="2023-06" db="EMBL/GenBank/DDBJ databases">
        <title>Genome-scale phylogeny and comparative genomics of the fungal order Sordariales.</title>
        <authorList>
            <consortium name="Lawrence Berkeley National Laboratory"/>
            <person name="Hensen N."/>
            <person name="Bonometti L."/>
            <person name="Westerberg I."/>
            <person name="Brannstrom I.O."/>
            <person name="Guillou S."/>
            <person name="Cros-Aarteil S."/>
            <person name="Calhoun S."/>
            <person name="Haridas S."/>
            <person name="Kuo A."/>
            <person name="Mondo S."/>
            <person name="Pangilinan J."/>
            <person name="Riley R."/>
            <person name="LaButti K."/>
            <person name="Andreopoulos B."/>
            <person name="Lipzen A."/>
            <person name="Chen C."/>
            <person name="Yanf M."/>
            <person name="Daum C."/>
            <person name="Ng V."/>
            <person name="Clum A."/>
            <person name="Steindorff A."/>
            <person name="Ohm R."/>
            <person name="Martin F."/>
            <person name="Silar P."/>
            <person name="Natvig D."/>
            <person name="Lalanne C."/>
            <person name="Gautier V."/>
            <person name="Ament-velasquez S.L."/>
            <person name="Kruys A."/>
            <person name="Hutchinson M.I."/>
            <person name="Powell A.J."/>
            <person name="Barry K."/>
            <person name="Miller A.N."/>
            <person name="Grigoriev I.V."/>
            <person name="Debuchy R."/>
            <person name="Gladieux P."/>
            <person name="Thoren M.H."/>
            <person name="Johannesson H."/>
        </authorList>
    </citation>
    <scope>NUCLEOTIDE SEQUENCE</scope>
    <source>
        <strain evidence="1">SMH3187-1</strain>
    </source>
</reference>
<accession>A0AA40F0U1</accession>
<protein>
    <submittedName>
        <fullName evidence="1">Uncharacterized protein</fullName>
    </submittedName>
</protein>
<dbReference type="AlphaFoldDB" id="A0AA40F0U1"/>
<dbReference type="Proteomes" id="UP001172155">
    <property type="component" value="Unassembled WGS sequence"/>
</dbReference>
<keyword evidence="2" id="KW-1185">Reference proteome</keyword>
<evidence type="ECO:0000313" key="1">
    <source>
        <dbReference type="EMBL" id="KAK0749155.1"/>
    </source>
</evidence>
<name>A0AA40F0U1_9PEZI</name>
<sequence>MALSLSLVIRSLRSAARVDGAPGLLTARLVDPPVHGSVLLIRCVVVASDVLGLRGAALGLALAVVVAHGAGVARRVKSLSCCVVKVMELNVGLESLVCPELLGSRVLDRGVKRASLRDDKVLSGYVVQMWRDVSVSA</sequence>
<comment type="caution">
    <text evidence="1">The sequence shown here is derived from an EMBL/GenBank/DDBJ whole genome shotgun (WGS) entry which is preliminary data.</text>
</comment>
<gene>
    <name evidence="1" type="ORF">B0T18DRAFT_98690</name>
</gene>
<evidence type="ECO:0000313" key="2">
    <source>
        <dbReference type="Proteomes" id="UP001172155"/>
    </source>
</evidence>